<accession>A0A0A9G0D3</accession>
<reference evidence="2" key="2">
    <citation type="journal article" date="2015" name="Data Brief">
        <title>Shoot transcriptome of the giant reed, Arundo donax.</title>
        <authorList>
            <person name="Barrero R.A."/>
            <person name="Guerrero F.D."/>
            <person name="Moolhuijzen P."/>
            <person name="Goolsby J.A."/>
            <person name="Tidwell J."/>
            <person name="Bellgard S.E."/>
            <person name="Bellgard M.I."/>
        </authorList>
    </citation>
    <scope>NUCLEOTIDE SEQUENCE</scope>
    <source>
        <tissue evidence="2">Shoot tissue taken approximately 20 cm above the soil surface</tissue>
    </source>
</reference>
<name>A0A0A9G0D3_ARUDO</name>
<feature type="region of interest" description="Disordered" evidence="1">
    <location>
        <begin position="1"/>
        <end position="22"/>
    </location>
</feature>
<reference evidence="2" key="1">
    <citation type="submission" date="2014-09" db="EMBL/GenBank/DDBJ databases">
        <authorList>
            <person name="Magalhaes I.L.F."/>
            <person name="Oliveira U."/>
            <person name="Santos F.R."/>
            <person name="Vidigal T.H.D.A."/>
            <person name="Brescovit A.D."/>
            <person name="Santos A.J."/>
        </authorList>
    </citation>
    <scope>NUCLEOTIDE SEQUENCE</scope>
    <source>
        <tissue evidence="2">Shoot tissue taken approximately 20 cm above the soil surface</tissue>
    </source>
</reference>
<proteinExistence type="predicted"/>
<protein>
    <submittedName>
        <fullName evidence="2">Uncharacterized protein</fullName>
    </submittedName>
</protein>
<sequence length="45" mass="5362">MINKYQQVDNRKHYERNRHLSSNITTTMRRSEQAVLISVRDGNSN</sequence>
<evidence type="ECO:0000256" key="1">
    <source>
        <dbReference type="SAM" id="MobiDB-lite"/>
    </source>
</evidence>
<dbReference type="EMBL" id="GBRH01183833">
    <property type="protein sequence ID" value="JAE14063.1"/>
    <property type="molecule type" value="Transcribed_RNA"/>
</dbReference>
<organism evidence="2">
    <name type="scientific">Arundo donax</name>
    <name type="common">Giant reed</name>
    <name type="synonym">Donax arundinaceus</name>
    <dbReference type="NCBI Taxonomy" id="35708"/>
    <lineage>
        <taxon>Eukaryota</taxon>
        <taxon>Viridiplantae</taxon>
        <taxon>Streptophyta</taxon>
        <taxon>Embryophyta</taxon>
        <taxon>Tracheophyta</taxon>
        <taxon>Spermatophyta</taxon>
        <taxon>Magnoliopsida</taxon>
        <taxon>Liliopsida</taxon>
        <taxon>Poales</taxon>
        <taxon>Poaceae</taxon>
        <taxon>PACMAD clade</taxon>
        <taxon>Arundinoideae</taxon>
        <taxon>Arundineae</taxon>
        <taxon>Arundo</taxon>
    </lineage>
</organism>
<evidence type="ECO:0000313" key="2">
    <source>
        <dbReference type="EMBL" id="JAE14063.1"/>
    </source>
</evidence>
<dbReference type="AlphaFoldDB" id="A0A0A9G0D3"/>